<gene>
    <name evidence="1" type="ORF">GCM10007043_16880</name>
</gene>
<evidence type="ECO:0000313" key="1">
    <source>
        <dbReference type="EMBL" id="GGK03356.1"/>
    </source>
</evidence>
<evidence type="ECO:0008006" key="3">
    <source>
        <dbReference type="Google" id="ProtNLM"/>
    </source>
</evidence>
<evidence type="ECO:0000313" key="2">
    <source>
        <dbReference type="Proteomes" id="UP000637720"/>
    </source>
</evidence>
<proteinExistence type="predicted"/>
<reference evidence="1" key="1">
    <citation type="journal article" date="2014" name="Int. J. Syst. Evol. Microbiol.">
        <title>Complete genome sequence of Corynebacterium casei LMG S-19264T (=DSM 44701T), isolated from a smear-ripened cheese.</title>
        <authorList>
            <consortium name="US DOE Joint Genome Institute (JGI-PGF)"/>
            <person name="Walter F."/>
            <person name="Albersmeier A."/>
            <person name="Kalinowski J."/>
            <person name="Ruckert C."/>
        </authorList>
    </citation>
    <scope>NUCLEOTIDE SEQUENCE</scope>
    <source>
        <strain evidence="1">JCM 14719</strain>
    </source>
</reference>
<dbReference type="Proteomes" id="UP000637720">
    <property type="component" value="Unassembled WGS sequence"/>
</dbReference>
<reference evidence="1" key="2">
    <citation type="submission" date="2020-09" db="EMBL/GenBank/DDBJ databases">
        <authorList>
            <person name="Sun Q."/>
            <person name="Ohkuma M."/>
        </authorList>
    </citation>
    <scope>NUCLEOTIDE SEQUENCE</scope>
    <source>
        <strain evidence="1">JCM 14719</strain>
    </source>
</reference>
<dbReference type="AlphaFoldDB" id="A0A8J3B9Q7"/>
<accession>A0A8J3B9Q7</accession>
<protein>
    <recommendedName>
        <fullName evidence="3">DUF2158 domain-containing protein</fullName>
    </recommendedName>
</protein>
<comment type="caution">
    <text evidence="1">The sequence shown here is derived from an EMBL/GenBank/DDBJ whole genome shotgun (WGS) entry which is preliminary data.</text>
</comment>
<keyword evidence="2" id="KW-1185">Reference proteome</keyword>
<sequence length="65" mass="7339">MSSDWGETVFQVGDTVVFALDGARGIVLNVKDGLCHVLWEDEFVSWEKPELLRLADAAFQKRIET</sequence>
<name>A0A8J3B9Q7_9BACI</name>
<dbReference type="EMBL" id="BMOF01000036">
    <property type="protein sequence ID" value="GGK03356.1"/>
    <property type="molecule type" value="Genomic_DNA"/>
</dbReference>
<organism evidence="1 2">
    <name type="scientific">Calditerricola satsumensis</name>
    <dbReference type="NCBI Taxonomy" id="373054"/>
    <lineage>
        <taxon>Bacteria</taxon>
        <taxon>Bacillati</taxon>
        <taxon>Bacillota</taxon>
        <taxon>Bacilli</taxon>
        <taxon>Bacillales</taxon>
        <taxon>Bacillaceae</taxon>
        <taxon>Calditerricola</taxon>
    </lineage>
</organism>